<reference evidence="3 4" key="1">
    <citation type="journal article" date="2010" name="Stand. Genomic Sci.">
        <title>Non-contiguous finished genome sequence of Aminomonas paucivorans type strain (GLU-3).</title>
        <authorList>
            <person name="Pitluck S."/>
            <person name="Yasawong M."/>
            <person name="Held B."/>
            <person name="Lapidus A."/>
            <person name="Nolan M."/>
            <person name="Copeland A."/>
            <person name="Lucas S."/>
            <person name="Del Rio T.G."/>
            <person name="Tice H."/>
            <person name="Cheng J.F."/>
            <person name="Chertkov O."/>
            <person name="Goodwin L."/>
            <person name="Tapia R."/>
            <person name="Han C."/>
            <person name="Liolios K."/>
            <person name="Ivanova N."/>
            <person name="Mavromatis K."/>
            <person name="Ovchinnikova G."/>
            <person name="Pati A."/>
            <person name="Chen A."/>
            <person name="Palaniappan K."/>
            <person name="Land M."/>
            <person name="Hauser L."/>
            <person name="Chang Y.J."/>
            <person name="Jeffries C.D."/>
            <person name="Pukall R."/>
            <person name="Spring S."/>
            <person name="Rohde M."/>
            <person name="Sikorski J."/>
            <person name="Goker M."/>
            <person name="Woyke T."/>
            <person name="Bristow J."/>
            <person name="Eisen J.A."/>
            <person name="Markowitz V."/>
            <person name="Hugenholtz P."/>
            <person name="Kyrpides N.C."/>
            <person name="Klenk H.P."/>
        </authorList>
    </citation>
    <scope>NUCLEOTIDE SEQUENCE [LARGE SCALE GENOMIC DNA]</scope>
    <source>
        <strain evidence="3 4">DSM 12260</strain>
    </source>
</reference>
<dbReference type="Gene3D" id="2.30.30.40">
    <property type="entry name" value="SH3 Domains"/>
    <property type="match status" value="3"/>
</dbReference>
<accession>E3CUZ2</accession>
<dbReference type="PaxDb" id="584708-Apau_0721"/>
<dbReference type="EMBL" id="CM001022">
    <property type="protein sequence ID" value="EFQ23149.1"/>
    <property type="molecule type" value="Genomic_DNA"/>
</dbReference>
<evidence type="ECO:0000313" key="4">
    <source>
        <dbReference type="Proteomes" id="UP000005096"/>
    </source>
</evidence>
<dbReference type="GO" id="GO:0006935">
    <property type="term" value="P:chemotaxis"/>
    <property type="evidence" value="ECO:0007669"/>
    <property type="project" value="InterPro"/>
</dbReference>
<feature type="domain" description="CheW-like" evidence="2">
    <location>
        <begin position="330"/>
        <end position="481"/>
    </location>
</feature>
<dbReference type="PANTHER" id="PTHR22617:SF23">
    <property type="entry name" value="CHEMOTAXIS PROTEIN CHEW"/>
    <property type="match status" value="1"/>
</dbReference>
<evidence type="ECO:0000313" key="3">
    <source>
        <dbReference type="EMBL" id="EFQ23149.1"/>
    </source>
</evidence>
<dbReference type="InterPro" id="IPR039315">
    <property type="entry name" value="CheW"/>
</dbReference>
<gene>
    <name evidence="3" type="ORF">Apau_0721</name>
</gene>
<dbReference type="SMART" id="SM00260">
    <property type="entry name" value="CheW"/>
    <property type="match status" value="3"/>
</dbReference>
<feature type="domain" description="CheW-like" evidence="2">
    <location>
        <begin position="6"/>
        <end position="140"/>
    </location>
</feature>
<dbReference type="HOGENOM" id="CLU_040928_0_0_0"/>
<dbReference type="eggNOG" id="COG0835">
    <property type="taxonomic scope" value="Bacteria"/>
</dbReference>
<sequence>MKDGCRTGYVEIRLRDERFAVPLEMVREIVRRPPITSVPGSPPTIRGLMNLRDTLIPVLDLADRLGLGTPGEEKEILVVEVEGFRFGLLIGEAAQVATLEGTVQEQDGNRFGGLVSRVLHSGDRLVPLLDPRSLLGEDLARIRRICGTRQETAGREGGHRQDWHSVVVFDLQGTDYALPLASVREILHYAEPYRIPETAPYVKGVLSVRGSVVPVVDPAAKLGMPARADPPPSAKIVLVEYGATRAGLLVDAIREVLEFTASDLQPPPPLIRTTDGVAAVLGVAEVQGKLIGLLDKEVLVDGADLELYAPEGREGTQGGEREGEGAAREEQTCIVFEVDGRWFGLPLERVREITRLGPVAAVPGTPPHVEGTMSLRGEALTVVSLRRRFGLPEGDREASSQRLLVTDSGVTEGTLAYLVDAVVGVESIPADRIRALAEEPQEPSETESQGEALPSPARRFVTGAVTLDNGHILQLLDLEAL</sequence>
<dbReference type="GO" id="GO:0005829">
    <property type="term" value="C:cytosol"/>
    <property type="evidence" value="ECO:0007669"/>
    <property type="project" value="TreeGrafter"/>
</dbReference>
<dbReference type="SUPFAM" id="SSF50341">
    <property type="entry name" value="CheW-like"/>
    <property type="match status" value="3"/>
</dbReference>
<dbReference type="RefSeq" id="WP_006300313.1">
    <property type="nucleotide sequence ID" value="NZ_CM001022.1"/>
</dbReference>
<dbReference type="PROSITE" id="PS50851">
    <property type="entry name" value="CHEW"/>
    <property type="match status" value="3"/>
</dbReference>
<dbReference type="Gene3D" id="2.40.50.180">
    <property type="entry name" value="CheA-289, Domain 4"/>
    <property type="match status" value="3"/>
</dbReference>
<dbReference type="InterPro" id="IPR036061">
    <property type="entry name" value="CheW-like_dom_sf"/>
</dbReference>
<evidence type="ECO:0000259" key="2">
    <source>
        <dbReference type="PROSITE" id="PS50851"/>
    </source>
</evidence>
<dbReference type="Proteomes" id="UP000005096">
    <property type="component" value="Chromosome"/>
</dbReference>
<feature type="domain" description="CheW-like" evidence="2">
    <location>
        <begin position="163"/>
        <end position="305"/>
    </location>
</feature>
<feature type="region of interest" description="Disordered" evidence="1">
    <location>
        <begin position="437"/>
        <end position="456"/>
    </location>
</feature>
<dbReference type="AlphaFoldDB" id="E3CUZ2"/>
<protein>
    <submittedName>
        <fullName evidence="3">CheW protein</fullName>
    </submittedName>
</protein>
<keyword evidence="4" id="KW-1185">Reference proteome</keyword>
<proteinExistence type="predicted"/>
<dbReference type="PANTHER" id="PTHR22617">
    <property type="entry name" value="CHEMOTAXIS SENSOR HISTIDINE KINASE-RELATED"/>
    <property type="match status" value="1"/>
</dbReference>
<dbReference type="Pfam" id="PF01584">
    <property type="entry name" value="CheW"/>
    <property type="match status" value="3"/>
</dbReference>
<dbReference type="GO" id="GO:0007165">
    <property type="term" value="P:signal transduction"/>
    <property type="evidence" value="ECO:0007669"/>
    <property type="project" value="InterPro"/>
</dbReference>
<evidence type="ECO:0000256" key="1">
    <source>
        <dbReference type="SAM" id="MobiDB-lite"/>
    </source>
</evidence>
<name>E3CUZ2_9BACT</name>
<dbReference type="STRING" id="584708.Apau_0721"/>
<dbReference type="InterPro" id="IPR002545">
    <property type="entry name" value="CheW-lke_dom"/>
</dbReference>
<organism evidence="3 4">
    <name type="scientific">Aminomonas paucivorans DSM 12260</name>
    <dbReference type="NCBI Taxonomy" id="584708"/>
    <lineage>
        <taxon>Bacteria</taxon>
        <taxon>Thermotogati</taxon>
        <taxon>Synergistota</taxon>
        <taxon>Synergistia</taxon>
        <taxon>Synergistales</taxon>
        <taxon>Synergistaceae</taxon>
        <taxon>Aminomonas</taxon>
    </lineage>
</organism>